<feature type="transmembrane region" description="Helical" evidence="7">
    <location>
        <begin position="557"/>
        <end position="576"/>
    </location>
</feature>
<evidence type="ECO:0000256" key="4">
    <source>
        <dbReference type="ARBA" id="ARBA00022692"/>
    </source>
</evidence>
<dbReference type="VEuPathDB" id="FungiDB:jhhlp_007613"/>
<dbReference type="CDD" id="cd17316">
    <property type="entry name" value="MFS_SV2_like"/>
    <property type="match status" value="1"/>
</dbReference>
<evidence type="ECO:0000256" key="5">
    <source>
        <dbReference type="ARBA" id="ARBA00022989"/>
    </source>
</evidence>
<name>A0A2N3N012_9PEZI</name>
<dbReference type="GO" id="GO:0016020">
    <property type="term" value="C:membrane"/>
    <property type="evidence" value="ECO:0007669"/>
    <property type="project" value="UniProtKB-SubCell"/>
</dbReference>
<dbReference type="Gene3D" id="1.20.1250.20">
    <property type="entry name" value="MFS general substrate transporter like domains"/>
    <property type="match status" value="1"/>
</dbReference>
<dbReference type="PANTHER" id="PTHR23511">
    <property type="entry name" value="SYNAPTIC VESICLE GLYCOPROTEIN 2"/>
    <property type="match status" value="1"/>
</dbReference>
<dbReference type="OrthoDB" id="4139357at2759"/>
<comment type="caution">
    <text evidence="9">The sequence shown here is derived from an EMBL/GenBank/DDBJ whole genome shotgun (WGS) entry which is preliminary data.</text>
</comment>
<feature type="transmembrane region" description="Helical" evidence="7">
    <location>
        <begin position="179"/>
        <end position="195"/>
    </location>
</feature>
<feature type="transmembrane region" description="Helical" evidence="7">
    <location>
        <begin position="149"/>
        <end position="170"/>
    </location>
</feature>
<dbReference type="EMBL" id="NLAX01001139">
    <property type="protein sequence ID" value="PKS05784.1"/>
    <property type="molecule type" value="Genomic_DNA"/>
</dbReference>
<dbReference type="FunFam" id="1.20.1250.20:FF:000171">
    <property type="entry name" value="MFS general substrate transporter"/>
    <property type="match status" value="1"/>
</dbReference>
<evidence type="ECO:0000256" key="3">
    <source>
        <dbReference type="ARBA" id="ARBA00022448"/>
    </source>
</evidence>
<evidence type="ECO:0000259" key="8">
    <source>
        <dbReference type="PROSITE" id="PS50850"/>
    </source>
</evidence>
<dbReference type="PANTHER" id="PTHR23511:SF5">
    <property type="entry name" value="MAJOR FACILITATOR-TYPE TRANSPORTER HXNZ-RELATED"/>
    <property type="match status" value="1"/>
</dbReference>
<keyword evidence="4 7" id="KW-0812">Transmembrane</keyword>
<protein>
    <recommendedName>
        <fullName evidence="8">Major facilitator superfamily (MFS) profile domain-containing protein</fullName>
    </recommendedName>
</protein>
<dbReference type="InParanoid" id="A0A2N3N012"/>
<comment type="similarity">
    <text evidence="2">Belongs to the major facilitator superfamily.</text>
</comment>
<feature type="transmembrane region" description="Helical" evidence="7">
    <location>
        <begin position="271"/>
        <end position="290"/>
    </location>
</feature>
<evidence type="ECO:0000256" key="6">
    <source>
        <dbReference type="ARBA" id="ARBA00023136"/>
    </source>
</evidence>
<evidence type="ECO:0000313" key="9">
    <source>
        <dbReference type="EMBL" id="PKS05784.1"/>
    </source>
</evidence>
<dbReference type="AlphaFoldDB" id="A0A2N3N012"/>
<feature type="transmembrane region" description="Helical" evidence="7">
    <location>
        <begin position="237"/>
        <end position="259"/>
    </location>
</feature>
<evidence type="ECO:0000256" key="1">
    <source>
        <dbReference type="ARBA" id="ARBA00004141"/>
    </source>
</evidence>
<gene>
    <name evidence="9" type="ORF">jhhlp_007613</name>
</gene>
<dbReference type="GO" id="GO:0022857">
    <property type="term" value="F:transmembrane transporter activity"/>
    <property type="evidence" value="ECO:0007669"/>
    <property type="project" value="InterPro"/>
</dbReference>
<keyword evidence="6 7" id="KW-0472">Membrane</keyword>
<accession>A0A2N3N012</accession>
<dbReference type="Proteomes" id="UP000233524">
    <property type="component" value="Unassembled WGS sequence"/>
</dbReference>
<feature type="domain" description="Major facilitator superfamily (MFS) profile" evidence="8">
    <location>
        <begin position="114"/>
        <end position="579"/>
    </location>
</feature>
<comment type="subcellular location">
    <subcellularLocation>
        <location evidence="1">Membrane</location>
        <topology evidence="1">Multi-pass membrane protein</topology>
    </subcellularLocation>
</comment>
<evidence type="ECO:0000256" key="2">
    <source>
        <dbReference type="ARBA" id="ARBA00008335"/>
    </source>
</evidence>
<feature type="transmembrane region" description="Helical" evidence="7">
    <location>
        <begin position="201"/>
        <end position="225"/>
    </location>
</feature>
<reference evidence="9 10" key="1">
    <citation type="journal article" date="2017" name="G3 (Bethesda)">
        <title>First Draft Genome Sequence of the Pathogenic Fungus Lomentospora prolificans (Formerly Scedosporium prolificans).</title>
        <authorList>
            <person name="Luo R."/>
            <person name="Zimin A."/>
            <person name="Workman R."/>
            <person name="Fan Y."/>
            <person name="Pertea G."/>
            <person name="Grossman N."/>
            <person name="Wear M.P."/>
            <person name="Jia B."/>
            <person name="Miller H."/>
            <person name="Casadevall A."/>
            <person name="Timp W."/>
            <person name="Zhang S.X."/>
            <person name="Salzberg S.L."/>
        </authorList>
    </citation>
    <scope>NUCLEOTIDE SEQUENCE [LARGE SCALE GENOMIC DNA]</scope>
    <source>
        <strain evidence="9 10">JHH-5317</strain>
    </source>
</reference>
<keyword evidence="10" id="KW-1185">Reference proteome</keyword>
<organism evidence="9 10">
    <name type="scientific">Lomentospora prolificans</name>
    <dbReference type="NCBI Taxonomy" id="41688"/>
    <lineage>
        <taxon>Eukaryota</taxon>
        <taxon>Fungi</taxon>
        <taxon>Dikarya</taxon>
        <taxon>Ascomycota</taxon>
        <taxon>Pezizomycotina</taxon>
        <taxon>Sordariomycetes</taxon>
        <taxon>Hypocreomycetidae</taxon>
        <taxon>Microascales</taxon>
        <taxon>Microascaceae</taxon>
        <taxon>Lomentospora</taxon>
    </lineage>
</organism>
<feature type="transmembrane region" description="Helical" evidence="7">
    <location>
        <begin position="110"/>
        <end position="129"/>
    </location>
</feature>
<evidence type="ECO:0000256" key="7">
    <source>
        <dbReference type="SAM" id="Phobius"/>
    </source>
</evidence>
<feature type="transmembrane region" description="Helical" evidence="7">
    <location>
        <begin position="467"/>
        <end position="484"/>
    </location>
</feature>
<dbReference type="InterPro" id="IPR011701">
    <property type="entry name" value="MFS"/>
</dbReference>
<dbReference type="PROSITE" id="PS50850">
    <property type="entry name" value="MFS"/>
    <property type="match status" value="1"/>
</dbReference>
<dbReference type="Pfam" id="PF07690">
    <property type="entry name" value="MFS_1"/>
    <property type="match status" value="1"/>
</dbReference>
<dbReference type="SUPFAM" id="SSF103473">
    <property type="entry name" value="MFS general substrate transporter"/>
    <property type="match status" value="1"/>
</dbReference>
<keyword evidence="5 7" id="KW-1133">Transmembrane helix</keyword>
<proteinExistence type="inferred from homology"/>
<dbReference type="InterPro" id="IPR020846">
    <property type="entry name" value="MFS_dom"/>
</dbReference>
<dbReference type="InterPro" id="IPR036259">
    <property type="entry name" value="MFS_trans_sf"/>
</dbReference>
<evidence type="ECO:0000313" key="10">
    <source>
        <dbReference type="Proteomes" id="UP000233524"/>
    </source>
</evidence>
<sequence length="584" mass="63791">MRLLQWNIPRPRTPSSHDFDRAVIPLEDAHLHSYSARMGNASPDPASDADDAGKYVEHEETGMLEMSLSEYSIEGLRREVRKGSRGIPSEYELRSKVVNKAIQDIGMGRYNWQLFVLCGFGWFADNLWLQGISLTLPSLSAEFGVDEKTVRYTTSAVFLGLCFGSFVWGVGSDVLGRRIAFNITLLITSVFGMLASYAPSWGWVCFLFGALGFGVGGNLPVDGALFLEFLPDASSSLLTLLSVWWPIGQLVASLVAWYYIANWPADQGWRYFVFAIGILTFVMFLVRYFIFHLFESPKFLLSQGRNAEAVAAVQGIAYKNGARTWLTLEVLDAVVDDAARAEAPAPRVSAANVIFEKLSSFSGDRLKPLFSSRRLGIATGLLWFCWATIGMGYPLFNAFLPQYLSHGGNRSSSEPSLVGLDHPTNAHEISDETYRNYAITSMAGVPGSLLATFLVDHPSPFFGRRGTLALSTLASAIFLILFATHGTTPAWQLFFSALTAFSQNIMYGVLYAFTPEVFPAPVRGAGTGVASFLNRLTGLVAPVLAANVPGDGRSLPIFMSGALIFSAFVGVCLIPVETRGAQML</sequence>
<feature type="transmembrane region" description="Helical" evidence="7">
    <location>
        <begin position="490"/>
        <end position="513"/>
    </location>
</feature>
<keyword evidence="3" id="KW-0813">Transport</keyword>
<feature type="transmembrane region" description="Helical" evidence="7">
    <location>
        <begin position="375"/>
        <end position="396"/>
    </location>
</feature>